<dbReference type="GO" id="GO:0043176">
    <property type="term" value="F:amine binding"/>
    <property type="evidence" value="ECO:0007669"/>
    <property type="project" value="InterPro"/>
</dbReference>
<evidence type="ECO:0008006" key="3">
    <source>
        <dbReference type="Google" id="ProtNLM"/>
    </source>
</evidence>
<evidence type="ECO:0000313" key="1">
    <source>
        <dbReference type="EMBL" id="KAK8779742.1"/>
    </source>
</evidence>
<dbReference type="AlphaFoldDB" id="A0AAQ4EYW3"/>
<dbReference type="InterPro" id="IPR002970">
    <property type="entry name" value="Tick_his-bd"/>
</dbReference>
<dbReference type="InterPro" id="IPR012674">
    <property type="entry name" value="Calycin"/>
</dbReference>
<name>A0AAQ4EYW3_AMBAM</name>
<dbReference type="EMBL" id="JARKHS020009466">
    <property type="protein sequence ID" value="KAK8779742.1"/>
    <property type="molecule type" value="Genomic_DNA"/>
</dbReference>
<keyword evidence="2" id="KW-1185">Reference proteome</keyword>
<dbReference type="Proteomes" id="UP001321473">
    <property type="component" value="Unassembled WGS sequence"/>
</dbReference>
<organism evidence="1 2">
    <name type="scientific">Amblyomma americanum</name>
    <name type="common">Lone star tick</name>
    <dbReference type="NCBI Taxonomy" id="6943"/>
    <lineage>
        <taxon>Eukaryota</taxon>
        <taxon>Metazoa</taxon>
        <taxon>Ecdysozoa</taxon>
        <taxon>Arthropoda</taxon>
        <taxon>Chelicerata</taxon>
        <taxon>Arachnida</taxon>
        <taxon>Acari</taxon>
        <taxon>Parasitiformes</taxon>
        <taxon>Ixodida</taxon>
        <taxon>Ixodoidea</taxon>
        <taxon>Ixodidae</taxon>
        <taxon>Amblyomminae</taxon>
        <taxon>Amblyomma</taxon>
    </lineage>
</organism>
<dbReference type="Pfam" id="PF02098">
    <property type="entry name" value="His_binding"/>
    <property type="match status" value="1"/>
</dbReference>
<accession>A0AAQ4EYW3</accession>
<dbReference type="SUPFAM" id="SSF50814">
    <property type="entry name" value="Lipocalins"/>
    <property type="match status" value="1"/>
</dbReference>
<dbReference type="Gene3D" id="2.40.128.20">
    <property type="match status" value="1"/>
</dbReference>
<reference evidence="1 2" key="1">
    <citation type="journal article" date="2023" name="Arcadia Sci">
        <title>De novo assembly of a long-read Amblyomma americanum tick genome.</title>
        <authorList>
            <person name="Chou S."/>
            <person name="Poskanzer K.E."/>
            <person name="Rollins M."/>
            <person name="Thuy-Boun P.S."/>
        </authorList>
    </citation>
    <scope>NUCLEOTIDE SEQUENCE [LARGE SCALE GENOMIC DNA]</scope>
    <source>
        <strain evidence="1">F_SG_1</strain>
        <tissue evidence="1">Salivary glands</tissue>
    </source>
</reference>
<protein>
    <recommendedName>
        <fullName evidence="3">Lipocalin</fullName>
    </recommendedName>
</protein>
<evidence type="ECO:0000313" key="2">
    <source>
        <dbReference type="Proteomes" id="UP001321473"/>
    </source>
</evidence>
<proteinExistence type="predicted"/>
<gene>
    <name evidence="1" type="ORF">V5799_018917</name>
</gene>
<sequence>MFKGHGGSQKKNVALNLSAGDSPDKVVFTLSDKPGQTWVAHFVYTDYKDCAIVDIPYDGQNCQLWVSKRVVNNVPQHCLDQLHDICDVSVEEYSKELCQNDKDDL</sequence>
<dbReference type="GO" id="GO:0030682">
    <property type="term" value="P:symbiont-mediated perturbation of host defenses"/>
    <property type="evidence" value="ECO:0007669"/>
    <property type="project" value="InterPro"/>
</dbReference>
<comment type="caution">
    <text evidence="1">The sequence shown here is derived from an EMBL/GenBank/DDBJ whole genome shotgun (WGS) entry which is preliminary data.</text>
</comment>